<dbReference type="InterPro" id="IPR050879">
    <property type="entry name" value="Acyltransferase_3"/>
</dbReference>
<dbReference type="Proteomes" id="UP000001294">
    <property type="component" value="Unassembled WGS sequence"/>
</dbReference>
<feature type="transmembrane region" description="Helical" evidence="1">
    <location>
        <begin position="12"/>
        <end position="32"/>
    </location>
</feature>
<evidence type="ECO:0000256" key="1">
    <source>
        <dbReference type="SAM" id="Phobius"/>
    </source>
</evidence>
<dbReference type="EMBL" id="DS995903">
    <property type="protein sequence ID" value="EEA21251.1"/>
    <property type="molecule type" value="Genomic_DNA"/>
</dbReference>
<reference evidence="4" key="1">
    <citation type="journal article" date="2015" name="Genome Announc.">
        <title>Genome sequence of the AIDS-associated pathogen Penicillium marneffei (ATCC18224) and its near taxonomic relative Talaromyces stipitatus (ATCC10500).</title>
        <authorList>
            <person name="Nierman W.C."/>
            <person name="Fedorova-Abrams N.D."/>
            <person name="Andrianopoulos A."/>
        </authorList>
    </citation>
    <scope>NUCLEOTIDE SEQUENCE [LARGE SCALE GENOMIC DNA]</scope>
    <source>
        <strain evidence="4">ATCC 18224 / CBS 334.59 / QM 7333</strain>
    </source>
</reference>
<dbReference type="PANTHER" id="PTHR23028:SF134">
    <property type="entry name" value="PUTATIVE (AFU_ORTHOLOGUE AFUA_4G08520)-RELATED"/>
    <property type="match status" value="1"/>
</dbReference>
<sequence>MDRTKWLDGLRGIAAAIVAFDHFFMGDIWHPFLSFWADPPEDNRRFIQLPPIRILFSAHAMVTLFMVISGYAISINLVKAREQQNHMLQRGQPFLNRLSSAVMRRIFRIYLPVLVISIISQLLFFFNLYHWTFDDGVLRGIKPWTSPLAHVKWLIIYMMDSMNMIAFEYNGGFNGQLWTMPVEYRGSCVIYLFVIGLAGWKRNLRLWILPALAIYFLWYGIWDVFGFLWGLWLAERTVGGNGSGEHRATEHGMHTLDEMNNADDDEFDEPGKLLTVHRFPGQYYWRRYIAKSRMTLMSDILTAVAFIMGFHLLCLGDDGHLTPGYQWLTALNSSKWKDNWQVYHWCWKSVGAALLVYAVSNSRMLQQPLNTAFVQYLGKISFSLYLVHQAIYHLWREPVRNWLYLTINGNPYPGTVGADPIAFHLAWWISALILGPIVTMVAHYYTIYVDNRCVTFTKRLEKLLRPLRPYSYDLHGLVVSNGSISETSNVAQPILPFRKETGFPVRYAQNVTRKFPNNRLIWPRTGWDTDDMARLIKYGHSVDFHYGRCGPKKNNIRRLDREIIRHPAEVSFSIALQDRGSKIK</sequence>
<accession>B6QME9</accession>
<evidence type="ECO:0000313" key="4">
    <source>
        <dbReference type="Proteomes" id="UP000001294"/>
    </source>
</evidence>
<dbReference type="PhylomeDB" id="B6QME9"/>
<dbReference type="GO" id="GO:0016747">
    <property type="term" value="F:acyltransferase activity, transferring groups other than amino-acyl groups"/>
    <property type="evidence" value="ECO:0007669"/>
    <property type="project" value="InterPro"/>
</dbReference>
<protein>
    <recommendedName>
        <fullName evidence="2">Acyltransferase 3 domain-containing protein</fullName>
    </recommendedName>
</protein>
<dbReference type="HOGENOM" id="CLU_005679_13_3_1"/>
<feature type="transmembrane region" description="Helical" evidence="1">
    <location>
        <begin position="372"/>
        <end position="395"/>
    </location>
</feature>
<dbReference type="AlphaFoldDB" id="B6QME9"/>
<dbReference type="PANTHER" id="PTHR23028">
    <property type="entry name" value="ACETYLTRANSFERASE"/>
    <property type="match status" value="1"/>
</dbReference>
<evidence type="ECO:0000313" key="3">
    <source>
        <dbReference type="EMBL" id="EEA21251.1"/>
    </source>
</evidence>
<feature type="domain" description="Acyltransferase 3" evidence="2">
    <location>
        <begin position="5"/>
        <end position="431"/>
    </location>
</feature>
<dbReference type="InterPro" id="IPR002656">
    <property type="entry name" value="Acyl_transf_3_dom"/>
</dbReference>
<proteinExistence type="predicted"/>
<keyword evidence="1" id="KW-0472">Membrane</keyword>
<feature type="transmembrane region" description="Helical" evidence="1">
    <location>
        <begin position="342"/>
        <end position="360"/>
    </location>
</feature>
<gene>
    <name evidence="3" type="ORF">PMAA_050690</name>
</gene>
<keyword evidence="1" id="KW-0812">Transmembrane</keyword>
<feature type="transmembrane region" description="Helical" evidence="1">
    <location>
        <begin position="109"/>
        <end position="131"/>
    </location>
</feature>
<evidence type="ECO:0000259" key="2">
    <source>
        <dbReference type="Pfam" id="PF01757"/>
    </source>
</evidence>
<feature type="transmembrane region" description="Helical" evidence="1">
    <location>
        <begin position="425"/>
        <end position="449"/>
    </location>
</feature>
<keyword evidence="1" id="KW-1133">Transmembrane helix</keyword>
<organism evidence="3 4">
    <name type="scientific">Talaromyces marneffei (strain ATCC 18224 / CBS 334.59 / QM 7333)</name>
    <name type="common">Penicillium marneffei</name>
    <dbReference type="NCBI Taxonomy" id="441960"/>
    <lineage>
        <taxon>Eukaryota</taxon>
        <taxon>Fungi</taxon>
        <taxon>Dikarya</taxon>
        <taxon>Ascomycota</taxon>
        <taxon>Pezizomycotina</taxon>
        <taxon>Eurotiomycetes</taxon>
        <taxon>Eurotiomycetidae</taxon>
        <taxon>Eurotiales</taxon>
        <taxon>Trichocomaceae</taxon>
        <taxon>Talaromyces</taxon>
        <taxon>Talaromyces sect. Talaromyces</taxon>
    </lineage>
</organism>
<keyword evidence="4" id="KW-1185">Reference proteome</keyword>
<feature type="transmembrane region" description="Helical" evidence="1">
    <location>
        <begin position="296"/>
        <end position="313"/>
    </location>
</feature>
<feature type="transmembrane region" description="Helical" evidence="1">
    <location>
        <begin position="52"/>
        <end position="78"/>
    </location>
</feature>
<dbReference type="Pfam" id="PF01757">
    <property type="entry name" value="Acyl_transf_3"/>
    <property type="match status" value="1"/>
</dbReference>
<name>B6QME9_TALMQ</name>
<feature type="transmembrane region" description="Helical" evidence="1">
    <location>
        <begin position="206"/>
        <end position="232"/>
    </location>
</feature>
<dbReference type="OrthoDB" id="5819582at2759"/>
<dbReference type="VEuPathDB" id="FungiDB:PMAA_050690"/>